<reference evidence="3" key="1">
    <citation type="submission" date="2006-10" db="EMBL/GenBank/DDBJ databases">
        <authorList>
            <person name="Amadeo P."/>
            <person name="Zhao Q."/>
            <person name="Wortman J."/>
            <person name="Fraser-Liggett C."/>
            <person name="Carlton J."/>
        </authorList>
    </citation>
    <scope>NUCLEOTIDE SEQUENCE</scope>
    <source>
        <strain evidence="3">G3</strain>
    </source>
</reference>
<dbReference type="EMBL" id="DS113908">
    <property type="protein sequence ID" value="EAX93502.1"/>
    <property type="molecule type" value="Genomic_DNA"/>
</dbReference>
<organism evidence="3 4">
    <name type="scientific">Trichomonas vaginalis (strain ATCC PRA-98 / G3)</name>
    <dbReference type="NCBI Taxonomy" id="412133"/>
    <lineage>
        <taxon>Eukaryota</taxon>
        <taxon>Metamonada</taxon>
        <taxon>Parabasalia</taxon>
        <taxon>Trichomonadida</taxon>
        <taxon>Trichomonadidae</taxon>
        <taxon>Trichomonas</taxon>
    </lineage>
</organism>
<proteinExistence type="predicted"/>
<evidence type="ECO:0000256" key="2">
    <source>
        <dbReference type="SAM" id="MobiDB-lite"/>
    </source>
</evidence>
<reference evidence="3" key="2">
    <citation type="journal article" date="2007" name="Science">
        <title>Draft genome sequence of the sexually transmitted pathogen Trichomonas vaginalis.</title>
        <authorList>
            <person name="Carlton J.M."/>
            <person name="Hirt R.P."/>
            <person name="Silva J.C."/>
            <person name="Delcher A.L."/>
            <person name="Schatz M."/>
            <person name="Zhao Q."/>
            <person name="Wortman J.R."/>
            <person name="Bidwell S.L."/>
            <person name="Alsmark U.C.M."/>
            <person name="Besteiro S."/>
            <person name="Sicheritz-Ponten T."/>
            <person name="Noel C.J."/>
            <person name="Dacks J.B."/>
            <person name="Foster P.G."/>
            <person name="Simillion C."/>
            <person name="Van de Peer Y."/>
            <person name="Miranda-Saavedra D."/>
            <person name="Barton G.J."/>
            <person name="Westrop G.D."/>
            <person name="Mueller S."/>
            <person name="Dessi D."/>
            <person name="Fiori P.L."/>
            <person name="Ren Q."/>
            <person name="Paulsen I."/>
            <person name="Zhang H."/>
            <person name="Bastida-Corcuera F.D."/>
            <person name="Simoes-Barbosa A."/>
            <person name="Brown M.T."/>
            <person name="Hayes R.D."/>
            <person name="Mukherjee M."/>
            <person name="Okumura C.Y."/>
            <person name="Schneider R."/>
            <person name="Smith A.J."/>
            <person name="Vanacova S."/>
            <person name="Villalvazo M."/>
            <person name="Haas B.J."/>
            <person name="Pertea M."/>
            <person name="Feldblyum T.V."/>
            <person name="Utterback T.R."/>
            <person name="Shu C.L."/>
            <person name="Osoegawa K."/>
            <person name="de Jong P.J."/>
            <person name="Hrdy I."/>
            <person name="Horvathova L."/>
            <person name="Zubacova Z."/>
            <person name="Dolezal P."/>
            <person name="Malik S.B."/>
            <person name="Logsdon J.M. Jr."/>
            <person name="Henze K."/>
            <person name="Gupta A."/>
            <person name="Wang C.C."/>
            <person name="Dunne R.L."/>
            <person name="Upcroft J.A."/>
            <person name="Upcroft P."/>
            <person name="White O."/>
            <person name="Salzberg S.L."/>
            <person name="Tang P."/>
            <person name="Chiu C.-H."/>
            <person name="Lee Y.-S."/>
            <person name="Embley T.M."/>
            <person name="Coombs G.H."/>
            <person name="Mottram J.C."/>
            <person name="Tachezy J."/>
            <person name="Fraser-Liggett C.M."/>
            <person name="Johnson P.J."/>
        </authorList>
    </citation>
    <scope>NUCLEOTIDE SEQUENCE [LARGE SCALE GENOMIC DNA]</scope>
    <source>
        <strain evidence="3">G3</strain>
    </source>
</reference>
<evidence type="ECO:0000256" key="1">
    <source>
        <dbReference type="SAM" id="Coils"/>
    </source>
</evidence>
<dbReference type="InParanoid" id="A2FNK2"/>
<dbReference type="Proteomes" id="UP000001542">
    <property type="component" value="Unassembled WGS sequence"/>
</dbReference>
<keyword evidence="4" id="KW-1185">Reference proteome</keyword>
<dbReference type="KEGG" id="tva:75669181"/>
<feature type="coiled-coil region" evidence="1">
    <location>
        <begin position="156"/>
        <end position="183"/>
    </location>
</feature>
<dbReference type="AlphaFoldDB" id="A2FNK2"/>
<sequence length="191" mass="21925">MSHFDADHRLQFPPSLANLIDNYEKHDTPLFEPISFRHISTPTHNFVNSPRKKNDSLKSKSILHISSNNAPLPSLPSDSETKNLRESISMLEHQLIDSESEIKELRDDISKLQQEISLLRGSERMSRDSQPKFVHTPTSNRARTRTPPELSGNKLAEYYKSQYEAIQNKLDNLQKVLSNNRKTTSSSKSRK</sequence>
<feature type="region of interest" description="Disordered" evidence="2">
    <location>
        <begin position="120"/>
        <end position="153"/>
    </location>
</feature>
<gene>
    <name evidence="3" type="ORF">TVAG_132190</name>
</gene>
<accession>A2FNK2</accession>
<keyword evidence="1" id="KW-0175">Coiled coil</keyword>
<name>A2FNK2_TRIV3</name>
<dbReference type="VEuPathDB" id="TrichDB:TVAGG3_0735820"/>
<protein>
    <submittedName>
        <fullName evidence="3">Uncharacterized protein</fullName>
    </submittedName>
</protein>
<dbReference type="RefSeq" id="XP_001306432.1">
    <property type="nucleotide sequence ID" value="XM_001306431.1"/>
</dbReference>
<evidence type="ECO:0000313" key="4">
    <source>
        <dbReference type="Proteomes" id="UP000001542"/>
    </source>
</evidence>
<evidence type="ECO:0000313" key="3">
    <source>
        <dbReference type="EMBL" id="EAX93502.1"/>
    </source>
</evidence>
<feature type="compositionally biased region" description="Basic and acidic residues" evidence="2">
    <location>
        <begin position="121"/>
        <end position="130"/>
    </location>
</feature>
<dbReference type="VEuPathDB" id="TrichDB:TVAG_132190"/>
<dbReference type="SMR" id="A2FNK2"/>